<dbReference type="EMBL" id="CAFBOL010000095">
    <property type="protein sequence ID" value="CAB5007622.1"/>
    <property type="molecule type" value="Genomic_DNA"/>
</dbReference>
<gene>
    <name evidence="3" type="ORF">UFOPK2656_02307</name>
    <name evidence="4" type="ORF">UFOPK3651_02748</name>
    <name evidence="5" type="ORF">UFOPK3931_02620</name>
    <name evidence="2" type="ORF">UFOPK4189_03540</name>
</gene>
<protein>
    <submittedName>
        <fullName evidence="5">Unannotated protein</fullName>
    </submittedName>
</protein>
<dbReference type="InterPro" id="IPR006311">
    <property type="entry name" value="TAT_signal"/>
</dbReference>
<dbReference type="EMBL" id="CAEZYF010000015">
    <property type="protein sequence ID" value="CAB4733577.1"/>
    <property type="molecule type" value="Genomic_DNA"/>
</dbReference>
<dbReference type="CDD" id="cd00657">
    <property type="entry name" value="Ferritin_like"/>
    <property type="match status" value="1"/>
</dbReference>
<evidence type="ECO:0000313" key="2">
    <source>
        <dbReference type="EMBL" id="CAB4365799.1"/>
    </source>
</evidence>
<name>A0A6J7PZ46_9ZZZZ</name>
<dbReference type="SUPFAM" id="SSF47240">
    <property type="entry name" value="Ferritin-like"/>
    <property type="match status" value="1"/>
</dbReference>
<dbReference type="InterPro" id="IPR009078">
    <property type="entry name" value="Ferritin-like_SF"/>
</dbReference>
<evidence type="ECO:0000313" key="3">
    <source>
        <dbReference type="EMBL" id="CAB4733577.1"/>
    </source>
</evidence>
<accession>A0A6J7PZ46</accession>
<proteinExistence type="predicted"/>
<organism evidence="5">
    <name type="scientific">freshwater metagenome</name>
    <dbReference type="NCBI Taxonomy" id="449393"/>
    <lineage>
        <taxon>unclassified sequences</taxon>
        <taxon>metagenomes</taxon>
        <taxon>ecological metagenomes</taxon>
    </lineage>
</organism>
<sequence>MDIEVTEIGHVAAPQRVGRRALLGAGVGGAALSLLPLMSGRASASTTTTPPGESTSTAAAAASTTAPPKRPTDADVALLDFAQQLELTARALYDKALAAKWPADQLVVVTTIREAHEAYAQSLSGLLGRKASGTASEALLRQFSTAWAGTPDKLLAAAYDFESAAVATYAEILGKLQGTDAAQLIASIQIAEARHGTALADLAGSSDVGELLVDTEAASLLGKG</sequence>
<evidence type="ECO:0000256" key="1">
    <source>
        <dbReference type="SAM" id="MobiDB-lite"/>
    </source>
</evidence>
<evidence type="ECO:0000313" key="5">
    <source>
        <dbReference type="EMBL" id="CAB5007622.1"/>
    </source>
</evidence>
<feature type="compositionally biased region" description="Low complexity" evidence="1">
    <location>
        <begin position="42"/>
        <end position="67"/>
    </location>
</feature>
<dbReference type="EMBL" id="CAESGF010000049">
    <property type="protein sequence ID" value="CAB4365799.1"/>
    <property type="molecule type" value="Genomic_DNA"/>
</dbReference>
<feature type="region of interest" description="Disordered" evidence="1">
    <location>
        <begin position="42"/>
        <end position="71"/>
    </location>
</feature>
<dbReference type="PROSITE" id="PS51318">
    <property type="entry name" value="TAT"/>
    <property type="match status" value="1"/>
</dbReference>
<dbReference type="Pfam" id="PF13668">
    <property type="entry name" value="Ferritin_2"/>
    <property type="match status" value="1"/>
</dbReference>
<dbReference type="EMBL" id="CAFBMT010000021">
    <property type="protein sequence ID" value="CAB4949546.1"/>
    <property type="molecule type" value="Genomic_DNA"/>
</dbReference>
<evidence type="ECO:0000313" key="4">
    <source>
        <dbReference type="EMBL" id="CAB4949546.1"/>
    </source>
</evidence>
<dbReference type="AlphaFoldDB" id="A0A6J7PZ46"/>
<reference evidence="5" key="1">
    <citation type="submission" date="2020-05" db="EMBL/GenBank/DDBJ databases">
        <authorList>
            <person name="Chiriac C."/>
            <person name="Salcher M."/>
            <person name="Ghai R."/>
            <person name="Kavagutti S V."/>
        </authorList>
    </citation>
    <scope>NUCLEOTIDE SEQUENCE</scope>
</reference>